<comment type="similarity">
    <text evidence="2">Belongs to the glycosyl hydrolase 3 family.</text>
</comment>
<dbReference type="InterPro" id="IPR002772">
    <property type="entry name" value="Glyco_hydro_3_C"/>
</dbReference>
<evidence type="ECO:0000256" key="2">
    <source>
        <dbReference type="ARBA" id="ARBA00005336"/>
    </source>
</evidence>
<evidence type="ECO:0000256" key="4">
    <source>
        <dbReference type="ARBA" id="ARBA00022729"/>
    </source>
</evidence>
<dbReference type="AlphaFoldDB" id="A0A835QDH8"/>
<proteinExistence type="inferred from homology"/>
<feature type="domain" description="Glycoside hydrolase family 3 C-terminal" evidence="7">
    <location>
        <begin position="32"/>
        <end position="127"/>
    </location>
</feature>
<evidence type="ECO:0000256" key="5">
    <source>
        <dbReference type="ARBA" id="ARBA00022801"/>
    </source>
</evidence>
<dbReference type="PANTHER" id="PTHR30620:SF16">
    <property type="entry name" value="LYSOSOMAL BETA GLUCOSIDASE"/>
    <property type="match status" value="1"/>
</dbReference>
<evidence type="ECO:0000313" key="8">
    <source>
        <dbReference type="EMBL" id="KAG0471170.1"/>
    </source>
</evidence>
<evidence type="ECO:0000256" key="6">
    <source>
        <dbReference type="ARBA" id="ARBA00023295"/>
    </source>
</evidence>
<sequence>MGLFENPFADYSLAAELGKRERHCLNTKVVYNENPDEYSLNNSEFAYAIVAVGELPYAESYGDNLSNLTIPAPGLSTVQNVCSSVKCVVVLISGRPLVIEPYIEQIDAMVAAWLPGTEGQGITDVLTFKDMVQLWLLLFC</sequence>
<evidence type="ECO:0000256" key="1">
    <source>
        <dbReference type="ARBA" id="ARBA00000448"/>
    </source>
</evidence>
<protein>
    <recommendedName>
        <fullName evidence="3">beta-glucosidase</fullName>
        <ecNumber evidence="3">3.2.1.21</ecNumber>
    </recommendedName>
</protein>
<dbReference type="OrthoDB" id="416222at2759"/>
<keyword evidence="4" id="KW-0732">Signal</keyword>
<dbReference type="GO" id="GO:0008422">
    <property type="term" value="F:beta-glucosidase activity"/>
    <property type="evidence" value="ECO:0007669"/>
    <property type="project" value="UniProtKB-EC"/>
</dbReference>
<evidence type="ECO:0000256" key="3">
    <source>
        <dbReference type="ARBA" id="ARBA00012744"/>
    </source>
</evidence>
<dbReference type="EMBL" id="JADCNM010000008">
    <property type="protein sequence ID" value="KAG0471170.1"/>
    <property type="molecule type" value="Genomic_DNA"/>
</dbReference>
<reference evidence="8 9" key="1">
    <citation type="journal article" date="2020" name="Nat. Food">
        <title>A phased Vanilla planifolia genome enables genetic improvement of flavour and production.</title>
        <authorList>
            <person name="Hasing T."/>
            <person name="Tang H."/>
            <person name="Brym M."/>
            <person name="Khazi F."/>
            <person name="Huang T."/>
            <person name="Chambers A.H."/>
        </authorList>
    </citation>
    <scope>NUCLEOTIDE SEQUENCE [LARGE SCALE GENOMIC DNA]</scope>
    <source>
        <tissue evidence="8">Leaf</tissue>
    </source>
</reference>
<dbReference type="Gene3D" id="3.40.50.1700">
    <property type="entry name" value="Glycoside hydrolase family 3 C-terminal domain"/>
    <property type="match status" value="1"/>
</dbReference>
<gene>
    <name evidence="8" type="ORF">HPP92_015716</name>
</gene>
<dbReference type="Pfam" id="PF01915">
    <property type="entry name" value="Glyco_hydro_3_C"/>
    <property type="match status" value="1"/>
</dbReference>
<dbReference type="PANTHER" id="PTHR30620">
    <property type="entry name" value="PERIPLASMIC BETA-GLUCOSIDASE-RELATED"/>
    <property type="match status" value="1"/>
</dbReference>
<name>A0A835QDH8_VANPL</name>
<organism evidence="8 9">
    <name type="scientific">Vanilla planifolia</name>
    <name type="common">Vanilla</name>
    <dbReference type="NCBI Taxonomy" id="51239"/>
    <lineage>
        <taxon>Eukaryota</taxon>
        <taxon>Viridiplantae</taxon>
        <taxon>Streptophyta</taxon>
        <taxon>Embryophyta</taxon>
        <taxon>Tracheophyta</taxon>
        <taxon>Spermatophyta</taxon>
        <taxon>Magnoliopsida</taxon>
        <taxon>Liliopsida</taxon>
        <taxon>Asparagales</taxon>
        <taxon>Orchidaceae</taxon>
        <taxon>Vanilloideae</taxon>
        <taxon>Vanilleae</taxon>
        <taxon>Vanilla</taxon>
    </lineage>
</organism>
<dbReference type="GO" id="GO:0009251">
    <property type="term" value="P:glucan catabolic process"/>
    <property type="evidence" value="ECO:0007669"/>
    <property type="project" value="TreeGrafter"/>
</dbReference>
<dbReference type="InterPro" id="IPR051915">
    <property type="entry name" value="Cellulose_Degrad_GH3"/>
</dbReference>
<evidence type="ECO:0000313" key="9">
    <source>
        <dbReference type="Proteomes" id="UP000639772"/>
    </source>
</evidence>
<keyword evidence="6" id="KW-0326">Glycosidase</keyword>
<dbReference type="SUPFAM" id="SSF52279">
    <property type="entry name" value="Beta-D-glucan exohydrolase, C-terminal domain"/>
    <property type="match status" value="1"/>
</dbReference>
<keyword evidence="5" id="KW-0378">Hydrolase</keyword>
<dbReference type="InterPro" id="IPR036881">
    <property type="entry name" value="Glyco_hydro_3_C_sf"/>
</dbReference>
<dbReference type="Proteomes" id="UP000639772">
    <property type="component" value="Unassembled WGS sequence"/>
</dbReference>
<comment type="catalytic activity">
    <reaction evidence="1">
        <text>Hydrolysis of terminal, non-reducing beta-D-glucosyl residues with release of beta-D-glucose.</text>
        <dbReference type="EC" id="3.2.1.21"/>
    </reaction>
</comment>
<evidence type="ECO:0000259" key="7">
    <source>
        <dbReference type="Pfam" id="PF01915"/>
    </source>
</evidence>
<dbReference type="EC" id="3.2.1.21" evidence="3"/>
<comment type="caution">
    <text evidence="8">The sequence shown here is derived from an EMBL/GenBank/DDBJ whole genome shotgun (WGS) entry which is preliminary data.</text>
</comment>
<accession>A0A835QDH8</accession>